<dbReference type="PANTHER" id="PTHR34990">
    <property type="entry name" value="UDP-2,3-DIACYLGLUCOSAMINE HYDROLASE-RELATED"/>
    <property type="match status" value="1"/>
</dbReference>
<evidence type="ECO:0000256" key="6">
    <source>
        <dbReference type="ARBA" id="ARBA00022801"/>
    </source>
</evidence>
<dbReference type="GO" id="GO:0005737">
    <property type="term" value="C:cytoplasm"/>
    <property type="evidence" value="ECO:0007669"/>
    <property type="project" value="InterPro"/>
</dbReference>
<dbReference type="InterPro" id="IPR004843">
    <property type="entry name" value="Calcineurin-like_PHP"/>
</dbReference>
<evidence type="ECO:0000256" key="10">
    <source>
        <dbReference type="HAMAP-Rule" id="MF_00575"/>
    </source>
</evidence>
<accession>A0A2I1RKL3</accession>
<keyword evidence="7 10" id="KW-0443">Lipid metabolism</keyword>
<protein>
    <recommendedName>
        <fullName evidence="10">UDP-2,3-diacylglucosamine hydrolase</fullName>
        <ecNumber evidence="10">3.6.1.54</ecNumber>
    </recommendedName>
    <alternativeName>
        <fullName evidence="10">UDP-2,3-diacylglucosamine diphosphatase</fullName>
    </alternativeName>
</protein>
<sequence length="267" mass="30178">MQSFADLVTDNPSAIAQVIISDLHLSMNEPATNPLGQAFLDFLDKLALLPNLKQFFILGDWFESWLGDDVADTDTLTDALQPIIAKLKALSDKNCQIFVMHGNRDFLLGQQFCDKFGGQLIFEPFYLTLNGKKVRLEHGDALCTDDKGYQRFRKIIQHPITKKILLALPIKKRQQIAQDLRQKSKTDNAKKSLQIMDVNEQAVKQALQKADILIHGHTHRPAAHQIGDKKRLVLGDWRLNDNSVNAVIGVTMSGQLNLVEFFYTVNR</sequence>
<gene>
    <name evidence="10" type="primary">lpxH</name>
    <name evidence="12" type="ORF">CYJ96_01680</name>
</gene>
<comment type="subcellular location">
    <subcellularLocation>
        <location evidence="10">Cell inner membrane</location>
        <topology evidence="10">Peripheral membrane protein</topology>
        <orientation evidence="10">Cytoplasmic side</orientation>
    </subcellularLocation>
</comment>
<keyword evidence="3 10" id="KW-0997">Cell inner membrane</keyword>
<dbReference type="RefSeq" id="WP_101963689.1">
    <property type="nucleotide sequence ID" value="NZ_PKJS01000002.1"/>
</dbReference>
<evidence type="ECO:0000256" key="2">
    <source>
        <dbReference type="ARBA" id="ARBA00022516"/>
    </source>
</evidence>
<dbReference type="SUPFAM" id="SSF56300">
    <property type="entry name" value="Metallo-dependent phosphatases"/>
    <property type="match status" value="1"/>
</dbReference>
<feature type="binding site" evidence="10">
    <location>
        <position position="22"/>
    </location>
    <ligand>
        <name>Mn(2+)</name>
        <dbReference type="ChEBI" id="CHEBI:29035"/>
        <label>1</label>
    </ligand>
</feature>
<reference evidence="12 13" key="1">
    <citation type="submission" date="2017-12" db="EMBL/GenBank/DDBJ databases">
        <title>Phylogenetic diversity of female urinary microbiome.</title>
        <authorList>
            <person name="Thomas-White K."/>
            <person name="Wolfe A.J."/>
        </authorList>
    </citation>
    <scope>NUCLEOTIDE SEQUENCE [LARGE SCALE GENOMIC DNA]</scope>
    <source>
        <strain evidence="12 13">UMB0416</strain>
    </source>
</reference>
<dbReference type="GO" id="GO:0019897">
    <property type="term" value="C:extrinsic component of plasma membrane"/>
    <property type="evidence" value="ECO:0007669"/>
    <property type="project" value="UniProtKB-UniRule"/>
</dbReference>
<feature type="binding site" evidence="10">
    <location>
        <position position="191"/>
    </location>
    <ligand>
        <name>substrate</name>
    </ligand>
</feature>
<dbReference type="InterPro" id="IPR043461">
    <property type="entry name" value="LpxH-like"/>
</dbReference>
<comment type="cofactor">
    <cofactor evidence="10">
        <name>Mn(2+)</name>
        <dbReference type="ChEBI" id="CHEBI:29035"/>
    </cofactor>
    <text evidence="10">Binds 2 Mn(2+) ions per subunit in a binuclear metal center.</text>
</comment>
<dbReference type="InterPro" id="IPR029052">
    <property type="entry name" value="Metallo-depent_PP-like"/>
</dbReference>
<feature type="binding site" evidence="10">
    <location>
        <position position="146"/>
    </location>
    <ligand>
        <name>substrate</name>
    </ligand>
</feature>
<evidence type="ECO:0000256" key="7">
    <source>
        <dbReference type="ARBA" id="ARBA00023098"/>
    </source>
</evidence>
<proteinExistence type="inferred from homology"/>
<evidence type="ECO:0000256" key="1">
    <source>
        <dbReference type="ARBA" id="ARBA00022475"/>
    </source>
</evidence>
<keyword evidence="2 10" id="KW-0444">Lipid biosynthesis</keyword>
<evidence type="ECO:0000256" key="9">
    <source>
        <dbReference type="ARBA" id="ARBA00023211"/>
    </source>
</evidence>
<dbReference type="GO" id="GO:0030145">
    <property type="term" value="F:manganese ion binding"/>
    <property type="evidence" value="ECO:0007669"/>
    <property type="project" value="UniProtKB-UniRule"/>
</dbReference>
<comment type="caution">
    <text evidence="12">The sequence shown here is derived from an EMBL/GenBank/DDBJ whole genome shotgun (WGS) entry which is preliminary data.</text>
</comment>
<comment type="catalytic activity">
    <reaction evidence="10">
        <text>UDP-2-N,3-O-bis[(3R)-3-hydroxytetradecanoyl]-alpha-D-glucosamine + H2O = 2-N,3-O-bis[(3R)-3-hydroxytetradecanoyl]-alpha-D-glucosaminyl 1-phosphate + UMP + 2 H(+)</text>
        <dbReference type="Rhea" id="RHEA:25213"/>
        <dbReference type="ChEBI" id="CHEBI:15377"/>
        <dbReference type="ChEBI" id="CHEBI:15378"/>
        <dbReference type="ChEBI" id="CHEBI:57865"/>
        <dbReference type="ChEBI" id="CHEBI:57957"/>
        <dbReference type="ChEBI" id="CHEBI:78847"/>
        <dbReference type="EC" id="3.6.1.54"/>
    </reaction>
</comment>
<dbReference type="EMBL" id="PKJS01000002">
    <property type="protein sequence ID" value="PKZ69638.1"/>
    <property type="molecule type" value="Genomic_DNA"/>
</dbReference>
<dbReference type="HAMAP" id="MF_00575">
    <property type="entry name" value="LpxH"/>
    <property type="match status" value="1"/>
</dbReference>
<dbReference type="InterPro" id="IPR010138">
    <property type="entry name" value="UDP-diacylglucosamine_Hdrlase"/>
</dbReference>
<dbReference type="GO" id="GO:0009245">
    <property type="term" value="P:lipid A biosynthetic process"/>
    <property type="evidence" value="ECO:0007669"/>
    <property type="project" value="UniProtKB-UniRule"/>
</dbReference>
<feature type="binding site" evidence="10">
    <location>
        <position position="60"/>
    </location>
    <ligand>
        <name>Mn(2+)</name>
        <dbReference type="ChEBI" id="CHEBI:29035"/>
        <label>2</label>
    </ligand>
</feature>
<dbReference type="PANTHER" id="PTHR34990:SF1">
    <property type="entry name" value="UDP-2,3-DIACYLGLUCOSAMINE HYDROLASE"/>
    <property type="match status" value="1"/>
</dbReference>
<feature type="binding site" evidence="10">
    <location>
        <position position="217"/>
    </location>
    <ligand>
        <name>Mn(2+)</name>
        <dbReference type="ChEBI" id="CHEBI:29035"/>
        <label>2</label>
    </ligand>
</feature>
<keyword evidence="9 10" id="KW-0464">Manganese</keyword>
<evidence type="ECO:0000256" key="3">
    <source>
        <dbReference type="ARBA" id="ARBA00022519"/>
    </source>
</evidence>
<feature type="binding site" evidence="10">
    <location>
        <position position="217"/>
    </location>
    <ligand>
        <name>substrate</name>
    </ligand>
</feature>
<comment type="similarity">
    <text evidence="10">Belongs to the LpxH family.</text>
</comment>
<keyword evidence="5 10" id="KW-0479">Metal-binding</keyword>
<dbReference type="EC" id="3.6.1.54" evidence="10"/>
<keyword evidence="8 10" id="KW-0472">Membrane</keyword>
<evidence type="ECO:0000259" key="11">
    <source>
        <dbReference type="Pfam" id="PF00149"/>
    </source>
</evidence>
<evidence type="ECO:0000313" key="13">
    <source>
        <dbReference type="Proteomes" id="UP000234914"/>
    </source>
</evidence>
<evidence type="ECO:0000256" key="8">
    <source>
        <dbReference type="ARBA" id="ARBA00023136"/>
    </source>
</evidence>
<feature type="binding site" evidence="10">
    <location>
        <position position="138"/>
    </location>
    <ligand>
        <name>Mn(2+)</name>
        <dbReference type="ChEBI" id="CHEBI:29035"/>
        <label>2</label>
    </ligand>
</feature>
<keyword evidence="1 10" id="KW-1003">Cell membrane</keyword>
<feature type="binding site" evidence="10">
    <location>
        <position position="60"/>
    </location>
    <ligand>
        <name>Mn(2+)</name>
        <dbReference type="ChEBI" id="CHEBI:29035"/>
        <label>1</label>
    </ligand>
</feature>
<dbReference type="Proteomes" id="UP000234914">
    <property type="component" value="Unassembled WGS sequence"/>
</dbReference>
<feature type="domain" description="Calcineurin-like phosphoesterase" evidence="11">
    <location>
        <begin position="18"/>
        <end position="221"/>
    </location>
</feature>
<dbReference type="NCBIfam" id="NF003743">
    <property type="entry name" value="PRK05340.1"/>
    <property type="match status" value="1"/>
</dbReference>
<dbReference type="CDD" id="cd07398">
    <property type="entry name" value="MPP_YbbF-LpxH"/>
    <property type="match status" value="1"/>
</dbReference>
<feature type="binding site" evidence="10">
    <location>
        <position position="103"/>
    </location>
    <ligand>
        <name>Mn(2+)</name>
        <dbReference type="ChEBI" id="CHEBI:29035"/>
        <label>2</label>
    </ligand>
</feature>
<dbReference type="Gene3D" id="3.60.21.10">
    <property type="match status" value="1"/>
</dbReference>
<keyword evidence="4 10" id="KW-0441">Lipid A biosynthesis</keyword>
<feature type="binding site" evidence="10">
    <location>
        <position position="219"/>
    </location>
    <ligand>
        <name>Mn(2+)</name>
        <dbReference type="ChEBI" id="CHEBI:29035"/>
        <label>1</label>
    </ligand>
</feature>
<comment type="pathway">
    <text evidence="10">Glycolipid biosynthesis; lipid IV(A) biosynthesis; lipid IV(A) from (3R)-3-hydroxytetradecanoyl-[acyl-carrier-protein] and UDP-N-acetyl-alpha-D-glucosamine: step 4/6.</text>
</comment>
<keyword evidence="6 10" id="KW-0378">Hydrolase</keyword>
<dbReference type="Pfam" id="PF00149">
    <property type="entry name" value="Metallophos"/>
    <property type="match status" value="1"/>
</dbReference>
<comment type="function">
    <text evidence="10">Hydrolyzes the pyrophosphate bond of UDP-2,3-diacylglucosamine to yield 2,3-diacylglucosamine 1-phosphate (lipid X) and UMP by catalyzing the attack of water at the alpha-P atom. Involved in the biosynthesis of lipid A, a phosphorylated glycolipid that anchors the lipopolysaccharide to the outer membrane of the cell.</text>
</comment>
<dbReference type="AlphaFoldDB" id="A0A2I1RKL3"/>
<evidence type="ECO:0000256" key="5">
    <source>
        <dbReference type="ARBA" id="ARBA00022723"/>
    </source>
</evidence>
<dbReference type="GO" id="GO:0008758">
    <property type="term" value="F:UDP-2,3-diacylglucosamine hydrolase activity"/>
    <property type="evidence" value="ECO:0007669"/>
    <property type="project" value="UniProtKB-UniRule"/>
</dbReference>
<feature type="binding site" evidence="10">
    <location>
        <position position="184"/>
    </location>
    <ligand>
        <name>substrate</name>
    </ligand>
</feature>
<dbReference type="NCBIfam" id="TIGR01854">
    <property type="entry name" value="lipid_A_lpxH"/>
    <property type="match status" value="1"/>
</dbReference>
<feature type="binding site" evidence="10">
    <location>
        <begin position="103"/>
        <end position="104"/>
    </location>
    <ligand>
        <name>substrate</name>
    </ligand>
</feature>
<dbReference type="UniPathway" id="UPA00359">
    <property type="reaction ID" value="UER00480"/>
</dbReference>
<feature type="binding site" evidence="10">
    <location>
        <position position="24"/>
    </location>
    <ligand>
        <name>Mn(2+)</name>
        <dbReference type="ChEBI" id="CHEBI:29035"/>
        <label>1</label>
    </ligand>
</feature>
<evidence type="ECO:0000313" key="12">
    <source>
        <dbReference type="EMBL" id="PKZ69638.1"/>
    </source>
</evidence>
<feature type="binding site" evidence="10">
    <location>
        <position position="188"/>
    </location>
    <ligand>
        <name>substrate</name>
    </ligand>
</feature>
<organism evidence="12 13">
    <name type="scientific">Faucicola osloensis</name>
    <name type="common">Moraxella osloensis</name>
    <dbReference type="NCBI Taxonomy" id="34062"/>
    <lineage>
        <taxon>Bacteria</taxon>
        <taxon>Pseudomonadati</taxon>
        <taxon>Pseudomonadota</taxon>
        <taxon>Gammaproteobacteria</taxon>
        <taxon>Moraxellales</taxon>
        <taxon>Moraxellaceae</taxon>
        <taxon>Faucicola</taxon>
    </lineage>
</organism>
<name>A0A2I1RKL3_FAUOS</name>
<evidence type="ECO:0000256" key="4">
    <source>
        <dbReference type="ARBA" id="ARBA00022556"/>
    </source>
</evidence>